<evidence type="ECO:0000313" key="2">
    <source>
        <dbReference type="Proteomes" id="UP000233654"/>
    </source>
</evidence>
<sequence>MNGTHKWKFKQRFRRGAYGWRGTSLASKRLREAVSEIKKVAKKEPVLAADGIVSLFERIWPALEGIDSSSGALGVAVDRSIDALLPIFIEAPADIDTRRRWLERLYNAVCDDGVDFLSPVKCSWGEACAFPELVAEWLDFLLPGLVDHLKDRRPMSFFMGEAICLSCLFEAGRYEELRELLSKRGYSYWPYDRFWAEALLRMGRTDEAVAYAGSRHPDEYESQSILEFCERALLEDGRRDEAYWEYGLGIRSGNTYLANYRAIVKKYPEQDPEQVLRDLIDTSQERGKWFAAARQAGFFDVARQCARSGLVEPKTLVTAARDGFEKDPSFSFEVALRALDLMLQGYGYELAVIDILPAFEILFRAADAKGVEDWAMASVMELLSREVPRNDPACADYLRVLMERRQREHREVE</sequence>
<dbReference type="AlphaFoldDB" id="A0A2N3G6H2"/>
<dbReference type="Proteomes" id="UP000233654">
    <property type="component" value="Unassembled WGS sequence"/>
</dbReference>
<evidence type="ECO:0000313" key="1">
    <source>
        <dbReference type="EMBL" id="PKQ28320.1"/>
    </source>
</evidence>
<reference evidence="1 2" key="1">
    <citation type="journal article" date="2017" name="ISME J.">
        <title>Potential for microbial H2 and metal transformations associated with novel bacteria and archaea in deep terrestrial subsurface sediments.</title>
        <authorList>
            <person name="Hernsdorf A.W."/>
            <person name="Amano Y."/>
            <person name="Miyakawa K."/>
            <person name="Ise K."/>
            <person name="Suzuki Y."/>
            <person name="Anantharaman K."/>
            <person name="Probst A."/>
            <person name="Burstein D."/>
            <person name="Thomas B.C."/>
            <person name="Banfield J.F."/>
        </authorList>
    </citation>
    <scope>NUCLEOTIDE SEQUENCE [LARGE SCALE GENOMIC DNA]</scope>
    <source>
        <strain evidence="1">HGW-Actinobacteria-3</strain>
    </source>
</reference>
<accession>A0A2N3G6H2</accession>
<name>A0A2N3G6H2_9ACTN</name>
<gene>
    <name evidence="1" type="ORF">CVT63_03360</name>
</gene>
<protein>
    <submittedName>
        <fullName evidence="1">Uncharacterized protein</fullName>
    </submittedName>
</protein>
<comment type="caution">
    <text evidence="1">The sequence shown here is derived from an EMBL/GenBank/DDBJ whole genome shotgun (WGS) entry which is preliminary data.</text>
</comment>
<dbReference type="EMBL" id="PHEX01000021">
    <property type="protein sequence ID" value="PKQ28320.1"/>
    <property type="molecule type" value="Genomic_DNA"/>
</dbReference>
<organism evidence="1 2">
    <name type="scientific">Candidatus Anoxymicrobium japonicum</name>
    <dbReference type="NCBI Taxonomy" id="2013648"/>
    <lineage>
        <taxon>Bacteria</taxon>
        <taxon>Bacillati</taxon>
        <taxon>Actinomycetota</taxon>
        <taxon>Candidatus Geothermincolia</taxon>
        <taxon>Candidatus Geothermincolales</taxon>
        <taxon>Candidatus Anoxymicrobiaceae</taxon>
        <taxon>Candidatus Anoxymicrobium</taxon>
    </lineage>
</organism>
<proteinExistence type="predicted"/>